<protein>
    <submittedName>
        <fullName evidence="2">Uncharacterized protein</fullName>
    </submittedName>
</protein>
<evidence type="ECO:0000313" key="2">
    <source>
        <dbReference type="EMBL" id="TNN41271.1"/>
    </source>
</evidence>
<dbReference type="AlphaFoldDB" id="A0A4Z2FJY6"/>
<name>A0A4Z2FJY6_9TELE</name>
<feature type="region of interest" description="Disordered" evidence="1">
    <location>
        <begin position="65"/>
        <end position="96"/>
    </location>
</feature>
<dbReference type="EMBL" id="SRLO01001121">
    <property type="protein sequence ID" value="TNN41271.1"/>
    <property type="molecule type" value="Genomic_DNA"/>
</dbReference>
<organism evidence="2 3">
    <name type="scientific">Liparis tanakae</name>
    <name type="common">Tanaka's snailfish</name>
    <dbReference type="NCBI Taxonomy" id="230148"/>
    <lineage>
        <taxon>Eukaryota</taxon>
        <taxon>Metazoa</taxon>
        <taxon>Chordata</taxon>
        <taxon>Craniata</taxon>
        <taxon>Vertebrata</taxon>
        <taxon>Euteleostomi</taxon>
        <taxon>Actinopterygii</taxon>
        <taxon>Neopterygii</taxon>
        <taxon>Teleostei</taxon>
        <taxon>Neoteleostei</taxon>
        <taxon>Acanthomorphata</taxon>
        <taxon>Eupercaria</taxon>
        <taxon>Perciformes</taxon>
        <taxon>Cottioidei</taxon>
        <taxon>Cottales</taxon>
        <taxon>Liparidae</taxon>
        <taxon>Liparis</taxon>
    </lineage>
</organism>
<keyword evidence="3" id="KW-1185">Reference proteome</keyword>
<dbReference type="Proteomes" id="UP000314294">
    <property type="component" value="Unassembled WGS sequence"/>
</dbReference>
<reference evidence="2 3" key="1">
    <citation type="submission" date="2019-03" db="EMBL/GenBank/DDBJ databases">
        <title>First draft genome of Liparis tanakae, snailfish: a comprehensive survey of snailfish specific genes.</title>
        <authorList>
            <person name="Kim W."/>
            <person name="Song I."/>
            <person name="Jeong J.-H."/>
            <person name="Kim D."/>
            <person name="Kim S."/>
            <person name="Ryu S."/>
            <person name="Song J.Y."/>
            <person name="Lee S.K."/>
        </authorList>
    </citation>
    <scope>NUCLEOTIDE SEQUENCE [LARGE SCALE GENOMIC DNA]</scope>
    <source>
        <tissue evidence="2">Muscle</tissue>
    </source>
</reference>
<gene>
    <name evidence="2" type="ORF">EYF80_048550</name>
</gene>
<sequence>MIRLTAAGKEDLLPQREVYRYKTSSAAELKDRRAEPSLKRFPERLAGYLQQQPTPSHMNGVIARLHGHTENPGPPLCADVPLGRTLNPKLLPNGRR</sequence>
<evidence type="ECO:0000313" key="3">
    <source>
        <dbReference type="Proteomes" id="UP000314294"/>
    </source>
</evidence>
<proteinExistence type="predicted"/>
<accession>A0A4Z2FJY6</accession>
<evidence type="ECO:0000256" key="1">
    <source>
        <dbReference type="SAM" id="MobiDB-lite"/>
    </source>
</evidence>
<comment type="caution">
    <text evidence="2">The sequence shown here is derived from an EMBL/GenBank/DDBJ whole genome shotgun (WGS) entry which is preliminary data.</text>
</comment>